<accession>A0A550CQZ7</accession>
<sequence>MPVPPCHHCKRTGFLTDRALALHISQCPSRQSNTQATLERLGKRKAAVPPASTLASPLIPLIKKPRKMNLTLKIKKPAQDVPPVGVAGPSLQHERDDELGPAEDIDNLLSPVGTPVQAAMDADRLVIEPPPVHLPPPLFEQDVGPLDRSARIRRVPKRLHDMIPSAAPRVLETQLPQQLRVHLPAPVAPSSQAPALSTSSTPSGEDSDVEVIDLTITSTYANEFGLYRIYRSTPTHDPDDLITVDNLADSPHFASEPTTAPRCPDAVFGLPREPDDQAAPPAAPWFAPHPNASVANLMAWQHCGATKTTAGLQDMVDTVINQNDFEKDHFRGFSAQKEVARLDQYIAQQNDAAESATPSSDLPWTSAASGWHISSLFIPVPCTGVKQLETDEDRPYQ</sequence>
<dbReference type="STRING" id="97359.A0A550CQZ7"/>
<dbReference type="AlphaFoldDB" id="A0A550CQZ7"/>
<evidence type="ECO:0000313" key="2">
    <source>
        <dbReference type="EMBL" id="TRM67222.1"/>
    </source>
</evidence>
<evidence type="ECO:0000313" key="3">
    <source>
        <dbReference type="Proteomes" id="UP000320762"/>
    </source>
</evidence>
<keyword evidence="3" id="KW-1185">Reference proteome</keyword>
<protein>
    <submittedName>
        <fullName evidence="2">Uncharacterized protein</fullName>
    </submittedName>
</protein>
<feature type="region of interest" description="Disordered" evidence="1">
    <location>
        <begin position="186"/>
        <end position="207"/>
    </location>
</feature>
<organism evidence="2 3">
    <name type="scientific">Schizophyllum amplum</name>
    <dbReference type="NCBI Taxonomy" id="97359"/>
    <lineage>
        <taxon>Eukaryota</taxon>
        <taxon>Fungi</taxon>
        <taxon>Dikarya</taxon>
        <taxon>Basidiomycota</taxon>
        <taxon>Agaricomycotina</taxon>
        <taxon>Agaricomycetes</taxon>
        <taxon>Agaricomycetidae</taxon>
        <taxon>Agaricales</taxon>
        <taxon>Schizophyllaceae</taxon>
        <taxon>Schizophyllum</taxon>
    </lineage>
</organism>
<feature type="compositionally biased region" description="Low complexity" evidence="1">
    <location>
        <begin position="186"/>
        <end position="197"/>
    </location>
</feature>
<comment type="caution">
    <text evidence="2">The sequence shown here is derived from an EMBL/GenBank/DDBJ whole genome shotgun (WGS) entry which is preliminary data.</text>
</comment>
<proteinExistence type="predicted"/>
<dbReference type="OrthoDB" id="3208495at2759"/>
<dbReference type="EMBL" id="VDMD01000003">
    <property type="protein sequence ID" value="TRM67222.1"/>
    <property type="molecule type" value="Genomic_DNA"/>
</dbReference>
<evidence type="ECO:0000256" key="1">
    <source>
        <dbReference type="SAM" id="MobiDB-lite"/>
    </source>
</evidence>
<name>A0A550CQZ7_9AGAR</name>
<gene>
    <name evidence="2" type="ORF">BD626DRAFT_581858</name>
</gene>
<reference evidence="2 3" key="1">
    <citation type="journal article" date="2019" name="New Phytol.">
        <title>Comparative genomics reveals unique wood-decay strategies and fruiting body development in the Schizophyllaceae.</title>
        <authorList>
            <person name="Almasi E."/>
            <person name="Sahu N."/>
            <person name="Krizsan K."/>
            <person name="Balint B."/>
            <person name="Kovacs G.M."/>
            <person name="Kiss B."/>
            <person name="Cseklye J."/>
            <person name="Drula E."/>
            <person name="Henrissat B."/>
            <person name="Nagy I."/>
            <person name="Chovatia M."/>
            <person name="Adam C."/>
            <person name="LaButti K."/>
            <person name="Lipzen A."/>
            <person name="Riley R."/>
            <person name="Grigoriev I.V."/>
            <person name="Nagy L.G."/>
        </authorList>
    </citation>
    <scope>NUCLEOTIDE SEQUENCE [LARGE SCALE GENOMIC DNA]</scope>
    <source>
        <strain evidence="2 3">NL-1724</strain>
    </source>
</reference>
<dbReference type="Proteomes" id="UP000320762">
    <property type="component" value="Unassembled WGS sequence"/>
</dbReference>